<feature type="region of interest" description="Disordered" evidence="5">
    <location>
        <begin position="273"/>
        <end position="294"/>
    </location>
</feature>
<dbReference type="InterPro" id="IPR010666">
    <property type="entry name" value="Znf_GRF"/>
</dbReference>
<dbReference type="PROSITE" id="PS51999">
    <property type="entry name" value="ZF_GRF"/>
    <property type="match status" value="1"/>
</dbReference>
<evidence type="ECO:0000313" key="8">
    <source>
        <dbReference type="EMBL" id="GMI47999.1"/>
    </source>
</evidence>
<dbReference type="GO" id="GO:0008237">
    <property type="term" value="F:metallopeptidase activity"/>
    <property type="evidence" value="ECO:0007669"/>
    <property type="project" value="TreeGrafter"/>
</dbReference>
<feature type="region of interest" description="Disordered" evidence="5">
    <location>
        <begin position="335"/>
        <end position="354"/>
    </location>
</feature>
<evidence type="ECO:0000256" key="4">
    <source>
        <dbReference type="PROSITE-ProRule" id="PRU01343"/>
    </source>
</evidence>
<dbReference type="GO" id="GO:0006281">
    <property type="term" value="P:DNA repair"/>
    <property type="evidence" value="ECO:0007669"/>
    <property type="project" value="TreeGrafter"/>
</dbReference>
<keyword evidence="3" id="KW-0862">Zinc</keyword>
<dbReference type="OrthoDB" id="261960at2759"/>
<organism evidence="8 9">
    <name type="scientific">Triparma columacea</name>
    <dbReference type="NCBI Taxonomy" id="722753"/>
    <lineage>
        <taxon>Eukaryota</taxon>
        <taxon>Sar</taxon>
        <taxon>Stramenopiles</taxon>
        <taxon>Ochrophyta</taxon>
        <taxon>Bolidophyceae</taxon>
        <taxon>Parmales</taxon>
        <taxon>Triparmaceae</taxon>
        <taxon>Triparma</taxon>
    </lineage>
</organism>
<dbReference type="Proteomes" id="UP001165065">
    <property type="component" value="Unassembled WGS sequence"/>
</dbReference>
<evidence type="ECO:0000256" key="3">
    <source>
        <dbReference type="ARBA" id="ARBA00022833"/>
    </source>
</evidence>
<comment type="caution">
    <text evidence="8">The sequence shown here is derived from an EMBL/GenBank/DDBJ whole genome shotgun (WGS) entry which is preliminary data.</text>
</comment>
<feature type="compositionally biased region" description="Acidic residues" evidence="5">
    <location>
        <begin position="335"/>
        <end position="350"/>
    </location>
</feature>
<dbReference type="Pfam" id="PF06839">
    <property type="entry name" value="Zn_ribbon_GRF"/>
    <property type="match status" value="1"/>
</dbReference>
<dbReference type="PROSITE" id="PS51397">
    <property type="entry name" value="WLM"/>
    <property type="match status" value="1"/>
</dbReference>
<accession>A0A9W7GLN5</accession>
<evidence type="ECO:0000259" key="6">
    <source>
        <dbReference type="PROSITE" id="PS51397"/>
    </source>
</evidence>
<evidence type="ECO:0000256" key="2">
    <source>
        <dbReference type="ARBA" id="ARBA00022771"/>
    </source>
</evidence>
<evidence type="ECO:0000256" key="5">
    <source>
        <dbReference type="SAM" id="MobiDB-lite"/>
    </source>
</evidence>
<keyword evidence="1" id="KW-0479">Metal-binding</keyword>
<feature type="compositionally biased region" description="Basic residues" evidence="5">
    <location>
        <begin position="273"/>
        <end position="283"/>
    </location>
</feature>
<dbReference type="GO" id="GO:0005634">
    <property type="term" value="C:nucleus"/>
    <property type="evidence" value="ECO:0007669"/>
    <property type="project" value="TreeGrafter"/>
</dbReference>
<dbReference type="PANTHER" id="PTHR46622:SF1">
    <property type="entry name" value="DNA-DEPENDENT METALLOPROTEASE WSS1"/>
    <property type="match status" value="1"/>
</dbReference>
<dbReference type="GO" id="GO:0008270">
    <property type="term" value="F:zinc ion binding"/>
    <property type="evidence" value="ECO:0007669"/>
    <property type="project" value="UniProtKB-KW"/>
</dbReference>
<proteinExistence type="predicted"/>
<evidence type="ECO:0000259" key="7">
    <source>
        <dbReference type="PROSITE" id="PS51999"/>
    </source>
</evidence>
<sequence>MPKTEDSKKCGCGLPASQRTSNTVKNPGRLFYCCPKGRGKGCDYFEWCSETSSGGPGLVSAPPPPDSHIDRSKVHNLSDPKYNCVWSVEALDVPGKSSVLALLQRVADHVAPVLRYRGWRVKRLMESTSKRFAGLCVGNGRGDADGASVNIQLNVRVRPDPSCAQLRPFRSLLGVMLHEITHVSIGLEDIHPPAFYALLEENKQLYSKLRGQIVSTSGGVGVDREILDSDDALDGPASIEDFKGECGARRSWSGRHTQGAEGRRIVDRALRKGEKKRPLKKGKSMIDGRSKEGKAAKLDKVSMSARELAAAAAVRRLGEMKPKAPQKVVEVIDLCSDDDDEGEESDDDEGLDKLMSQHEDACGCRGCTFQFEFDNALRRKGEGEIEEENGEI</sequence>
<evidence type="ECO:0000256" key="1">
    <source>
        <dbReference type="ARBA" id="ARBA00022723"/>
    </source>
</evidence>
<name>A0A9W7GLN5_9STRA</name>
<protein>
    <submittedName>
        <fullName evidence="8">Uncharacterized protein</fullName>
    </submittedName>
</protein>
<feature type="domain" description="GRF-type" evidence="7">
    <location>
        <begin position="10"/>
        <end position="51"/>
    </location>
</feature>
<feature type="compositionally biased region" description="Basic and acidic residues" evidence="5">
    <location>
        <begin position="284"/>
        <end position="294"/>
    </location>
</feature>
<dbReference type="AlphaFoldDB" id="A0A9W7GLN5"/>
<dbReference type="InterPro" id="IPR013536">
    <property type="entry name" value="WLM_dom"/>
</dbReference>
<gene>
    <name evidence="8" type="ORF">TrCOL_g635</name>
</gene>
<keyword evidence="9" id="KW-1185">Reference proteome</keyword>
<feature type="domain" description="WLM" evidence="6">
    <location>
        <begin position="76"/>
        <end position="318"/>
    </location>
</feature>
<keyword evidence="2 4" id="KW-0863">Zinc-finger</keyword>
<dbReference type="PANTHER" id="PTHR46622">
    <property type="entry name" value="DNA-DEPENDENT METALLOPROTEASE WSS1"/>
    <property type="match status" value="1"/>
</dbReference>
<dbReference type="Pfam" id="PF08325">
    <property type="entry name" value="WLM"/>
    <property type="match status" value="1"/>
</dbReference>
<dbReference type="EMBL" id="BRYA01000368">
    <property type="protein sequence ID" value="GMI47999.1"/>
    <property type="molecule type" value="Genomic_DNA"/>
</dbReference>
<dbReference type="InterPro" id="IPR053000">
    <property type="entry name" value="WSS1-like_metalloprotease"/>
</dbReference>
<reference evidence="9" key="1">
    <citation type="journal article" date="2023" name="Commun. Biol.">
        <title>Genome analysis of Parmales, the sister group of diatoms, reveals the evolutionary specialization of diatoms from phago-mixotrophs to photoautotrophs.</title>
        <authorList>
            <person name="Ban H."/>
            <person name="Sato S."/>
            <person name="Yoshikawa S."/>
            <person name="Yamada K."/>
            <person name="Nakamura Y."/>
            <person name="Ichinomiya M."/>
            <person name="Sato N."/>
            <person name="Blanc-Mathieu R."/>
            <person name="Endo H."/>
            <person name="Kuwata A."/>
            <person name="Ogata H."/>
        </authorList>
    </citation>
    <scope>NUCLEOTIDE SEQUENCE [LARGE SCALE GENOMIC DNA]</scope>
</reference>
<evidence type="ECO:0000313" key="9">
    <source>
        <dbReference type="Proteomes" id="UP001165065"/>
    </source>
</evidence>